<dbReference type="InterPro" id="IPR043502">
    <property type="entry name" value="DNA/RNA_pol_sf"/>
</dbReference>
<dbReference type="PANTHER" id="PTHR33050:SF8">
    <property type="entry name" value="REVERSE TRANSCRIPTASE DOMAIN-CONTAINING PROTEIN"/>
    <property type="match status" value="1"/>
</dbReference>
<evidence type="ECO:0008006" key="3">
    <source>
        <dbReference type="Google" id="ProtNLM"/>
    </source>
</evidence>
<dbReference type="EMBL" id="VSWD01000010">
    <property type="protein sequence ID" value="KAK3090373.1"/>
    <property type="molecule type" value="Genomic_DNA"/>
</dbReference>
<dbReference type="Gene3D" id="3.30.70.270">
    <property type="match status" value="1"/>
</dbReference>
<dbReference type="PANTHER" id="PTHR33050">
    <property type="entry name" value="REVERSE TRANSCRIPTASE DOMAIN-CONTAINING PROTEIN"/>
    <property type="match status" value="1"/>
</dbReference>
<dbReference type="GO" id="GO:0006259">
    <property type="term" value="P:DNA metabolic process"/>
    <property type="evidence" value="ECO:0007669"/>
    <property type="project" value="UniProtKB-ARBA"/>
</dbReference>
<dbReference type="CDD" id="cd09275">
    <property type="entry name" value="RNase_HI_RT_DIRS1"/>
    <property type="match status" value="1"/>
</dbReference>
<dbReference type="AlphaFoldDB" id="A0AA89BWV8"/>
<name>A0AA89BWV8_PINIB</name>
<dbReference type="Proteomes" id="UP001186944">
    <property type="component" value="Unassembled WGS sequence"/>
</dbReference>
<keyword evidence="2" id="KW-1185">Reference proteome</keyword>
<evidence type="ECO:0000313" key="2">
    <source>
        <dbReference type="Proteomes" id="UP001186944"/>
    </source>
</evidence>
<organism evidence="1 2">
    <name type="scientific">Pinctada imbricata</name>
    <name type="common">Atlantic pearl-oyster</name>
    <name type="synonym">Pinctada martensii</name>
    <dbReference type="NCBI Taxonomy" id="66713"/>
    <lineage>
        <taxon>Eukaryota</taxon>
        <taxon>Metazoa</taxon>
        <taxon>Spiralia</taxon>
        <taxon>Lophotrochozoa</taxon>
        <taxon>Mollusca</taxon>
        <taxon>Bivalvia</taxon>
        <taxon>Autobranchia</taxon>
        <taxon>Pteriomorphia</taxon>
        <taxon>Pterioida</taxon>
        <taxon>Pterioidea</taxon>
        <taxon>Pteriidae</taxon>
        <taxon>Pinctada</taxon>
    </lineage>
</organism>
<sequence length="249" mass="28860">MEIRLPLDKLQKIRNKLSWAKQKKKLTLQEIQSIVGLLNFACSVVTPGRTFLRRLIDLTRGLQKPHHRRRLDKEAKADLEAWSLFVEHFNGKALFLDDKWLTSKTLHLYTDASGIGLGGIFGKKWFSGKWTSEWANFHISVKELFPIVVAVLLWGIEMTNKRVCFFSDNMAVVQVINKQTAKDPHLMKLLRKLIVQCLKLNIYFRAKHVPGIDNVLSDRLSRLQITEFHALAPQMNSVETPIPEWMYKI</sequence>
<gene>
    <name evidence="1" type="ORF">FSP39_011305</name>
</gene>
<protein>
    <recommendedName>
        <fullName evidence="3">Reverse transcriptase RNase H-like domain-containing protein</fullName>
    </recommendedName>
</protein>
<dbReference type="Gene3D" id="3.30.420.10">
    <property type="entry name" value="Ribonuclease H-like superfamily/Ribonuclease H"/>
    <property type="match status" value="1"/>
</dbReference>
<reference evidence="1" key="1">
    <citation type="submission" date="2019-08" db="EMBL/GenBank/DDBJ databases">
        <title>The improved chromosome-level genome for the pearl oyster Pinctada fucata martensii using PacBio sequencing and Hi-C.</title>
        <authorList>
            <person name="Zheng Z."/>
        </authorList>
    </citation>
    <scope>NUCLEOTIDE SEQUENCE</scope>
    <source>
        <strain evidence="1">ZZ-2019</strain>
        <tissue evidence="1">Adductor muscle</tissue>
    </source>
</reference>
<dbReference type="InterPro" id="IPR052055">
    <property type="entry name" value="Hepadnavirus_pol/RT"/>
</dbReference>
<dbReference type="SUPFAM" id="SSF56672">
    <property type="entry name" value="DNA/RNA polymerases"/>
    <property type="match status" value="1"/>
</dbReference>
<proteinExistence type="predicted"/>
<evidence type="ECO:0000313" key="1">
    <source>
        <dbReference type="EMBL" id="KAK3090373.1"/>
    </source>
</evidence>
<comment type="caution">
    <text evidence="1">The sequence shown here is derived from an EMBL/GenBank/DDBJ whole genome shotgun (WGS) entry which is preliminary data.</text>
</comment>
<accession>A0AA89BWV8</accession>
<dbReference type="InterPro" id="IPR043128">
    <property type="entry name" value="Rev_trsase/Diguanyl_cyclase"/>
</dbReference>
<dbReference type="InterPro" id="IPR036397">
    <property type="entry name" value="RNaseH_sf"/>
</dbReference>
<dbReference type="GO" id="GO:0003676">
    <property type="term" value="F:nucleic acid binding"/>
    <property type="evidence" value="ECO:0007669"/>
    <property type="project" value="InterPro"/>
</dbReference>